<name>A0A4Z0PWJ1_9BACT</name>
<dbReference type="AlphaFoldDB" id="A0A4Z0PWJ1"/>
<dbReference type="CDD" id="cd00995">
    <property type="entry name" value="PBP2_NikA_DppA_OppA_like"/>
    <property type="match status" value="1"/>
</dbReference>
<evidence type="ECO:0000256" key="1">
    <source>
        <dbReference type="ARBA" id="ARBA00005695"/>
    </source>
</evidence>
<dbReference type="GO" id="GO:1904680">
    <property type="term" value="F:peptide transmembrane transporter activity"/>
    <property type="evidence" value="ECO:0007669"/>
    <property type="project" value="TreeGrafter"/>
</dbReference>
<dbReference type="InterPro" id="IPR030678">
    <property type="entry name" value="Peptide/Ni-bd"/>
</dbReference>
<proteinExistence type="inferred from homology"/>
<dbReference type="InterPro" id="IPR039424">
    <property type="entry name" value="SBP_5"/>
</dbReference>
<dbReference type="GO" id="GO:0030288">
    <property type="term" value="C:outer membrane-bounded periplasmic space"/>
    <property type="evidence" value="ECO:0007669"/>
    <property type="project" value="UniProtKB-ARBA"/>
</dbReference>
<keyword evidence="6" id="KW-1185">Reference proteome</keyword>
<reference evidence="5 6" key="1">
    <citation type="submission" date="2019-04" db="EMBL/GenBank/DDBJ databases">
        <authorList>
            <person name="Feng G."/>
            <person name="Zhang J."/>
            <person name="Zhu H."/>
        </authorList>
    </citation>
    <scope>NUCLEOTIDE SEQUENCE [LARGE SCALE GENOMIC DNA]</scope>
    <source>
        <strain evidence="5 6">JCM 31653</strain>
    </source>
</reference>
<accession>A0A4Z0PWJ1</accession>
<dbReference type="GO" id="GO:0015833">
    <property type="term" value="P:peptide transport"/>
    <property type="evidence" value="ECO:0007669"/>
    <property type="project" value="TreeGrafter"/>
</dbReference>
<evidence type="ECO:0000313" key="6">
    <source>
        <dbReference type="Proteomes" id="UP000297549"/>
    </source>
</evidence>
<evidence type="ECO:0000256" key="3">
    <source>
        <dbReference type="ARBA" id="ARBA00022729"/>
    </source>
</evidence>
<dbReference type="RefSeq" id="WP_135464580.1">
    <property type="nucleotide sequence ID" value="NZ_SRLC01000002.1"/>
</dbReference>
<dbReference type="Proteomes" id="UP000297549">
    <property type="component" value="Unassembled WGS sequence"/>
</dbReference>
<feature type="domain" description="Solute-binding protein family 5" evidence="4">
    <location>
        <begin position="72"/>
        <end position="478"/>
    </location>
</feature>
<evidence type="ECO:0000256" key="2">
    <source>
        <dbReference type="ARBA" id="ARBA00022448"/>
    </source>
</evidence>
<keyword evidence="2" id="KW-0813">Transport</keyword>
<dbReference type="EMBL" id="SRLC01000002">
    <property type="protein sequence ID" value="TGE22057.1"/>
    <property type="molecule type" value="Genomic_DNA"/>
</dbReference>
<dbReference type="PIRSF" id="PIRSF002741">
    <property type="entry name" value="MppA"/>
    <property type="match status" value="1"/>
</dbReference>
<keyword evidence="3" id="KW-0732">Signal</keyword>
<protein>
    <submittedName>
        <fullName evidence="5">ABC transporter substrate-binding protein</fullName>
    </submittedName>
</protein>
<dbReference type="SUPFAM" id="SSF53850">
    <property type="entry name" value="Periplasmic binding protein-like II"/>
    <property type="match status" value="1"/>
</dbReference>
<sequence>MKHLLFGILIGMSSAFWACSSRQDTAKMAVRIRWERDPENLDPLVLPNENALEAANLLYSSLLFVDPSKQQFTPCLAEALPTVVQTDSLTLLTYRIRPEAVWDNGQPVLARDVAFTLKVMNCPGLPTESNQAQWGFIRTIRLDSTDSRRFTLVCAGRSPEYRWSSGDYIILPEYPLDPQGQLRPFSLAALRADTVADQHHAAIGAFVRRYKQAQLDHHPERLPGCGPYTLEAWEPNRFVSFKRKPTWWADQLKSALLPLQAHPAKLTYQIVPDAATAVLALRRGELDVYPMMPAKEFQRLRQTKGNSPPLEFYTADSYKMMTACFNTQQPLLQDKLTRQALSHLFNVPALIQATQQGLAFPSASLISPRSGRRYNDSLPLPTYDPDAARALLRQAGWQLQTDGSWARQKPGAALQRLRLTISYRTGEPAFETIALQLRSAAAQLGIPIEPQPLEPSLLRDRLRAGAVDLYLFTITGNPFVYNFAPILHTQSIGTSNHTRFGTPATDQLIESIATEQDEQKQVLLLRHLQRVLYTEKPLTVLFFLRSRVAASSKLTNLQVNGLRPGYMATAIQTKPAS</sequence>
<dbReference type="Pfam" id="PF00496">
    <property type="entry name" value="SBP_bac_5"/>
    <property type="match status" value="1"/>
</dbReference>
<evidence type="ECO:0000259" key="4">
    <source>
        <dbReference type="Pfam" id="PF00496"/>
    </source>
</evidence>
<dbReference type="InterPro" id="IPR000914">
    <property type="entry name" value="SBP_5_dom"/>
</dbReference>
<gene>
    <name evidence="5" type="ORF">E5K00_17550</name>
</gene>
<dbReference type="Gene3D" id="3.10.105.10">
    <property type="entry name" value="Dipeptide-binding Protein, Domain 3"/>
    <property type="match status" value="1"/>
</dbReference>
<dbReference type="Gene3D" id="3.40.190.10">
    <property type="entry name" value="Periplasmic binding protein-like II"/>
    <property type="match status" value="1"/>
</dbReference>
<comment type="caution">
    <text evidence="5">The sequence shown here is derived from an EMBL/GenBank/DDBJ whole genome shotgun (WGS) entry which is preliminary data.</text>
</comment>
<dbReference type="PANTHER" id="PTHR30290">
    <property type="entry name" value="PERIPLASMIC BINDING COMPONENT OF ABC TRANSPORTER"/>
    <property type="match status" value="1"/>
</dbReference>
<comment type="similarity">
    <text evidence="1">Belongs to the bacterial solute-binding protein 5 family.</text>
</comment>
<dbReference type="GO" id="GO:0043190">
    <property type="term" value="C:ATP-binding cassette (ABC) transporter complex"/>
    <property type="evidence" value="ECO:0007669"/>
    <property type="project" value="InterPro"/>
</dbReference>
<evidence type="ECO:0000313" key="5">
    <source>
        <dbReference type="EMBL" id="TGE22057.1"/>
    </source>
</evidence>
<dbReference type="OrthoDB" id="9772924at2"/>
<dbReference type="PANTHER" id="PTHR30290:SF9">
    <property type="entry name" value="OLIGOPEPTIDE-BINDING PROTEIN APPA"/>
    <property type="match status" value="1"/>
</dbReference>
<organism evidence="5 6">
    <name type="scientific">Hymenobacter aquaticus</name>
    <dbReference type="NCBI Taxonomy" id="1867101"/>
    <lineage>
        <taxon>Bacteria</taxon>
        <taxon>Pseudomonadati</taxon>
        <taxon>Bacteroidota</taxon>
        <taxon>Cytophagia</taxon>
        <taxon>Cytophagales</taxon>
        <taxon>Hymenobacteraceae</taxon>
        <taxon>Hymenobacter</taxon>
    </lineage>
</organism>